<evidence type="ECO:0008006" key="11">
    <source>
        <dbReference type="Google" id="ProtNLM"/>
    </source>
</evidence>
<feature type="domain" description="RING-type" evidence="7">
    <location>
        <begin position="16"/>
        <end position="81"/>
    </location>
</feature>
<dbReference type="SUPFAM" id="SSF57850">
    <property type="entry name" value="RING/U-box"/>
    <property type="match status" value="1"/>
</dbReference>
<feature type="compositionally biased region" description="Low complexity" evidence="6">
    <location>
        <begin position="315"/>
        <end position="326"/>
    </location>
</feature>
<feature type="compositionally biased region" description="Polar residues" evidence="6">
    <location>
        <begin position="327"/>
        <end position="340"/>
    </location>
</feature>
<dbReference type="InterPro" id="IPR047153">
    <property type="entry name" value="TRIM45/56/19-like"/>
</dbReference>
<feature type="region of interest" description="Disordered" evidence="6">
    <location>
        <begin position="308"/>
        <end position="340"/>
    </location>
</feature>
<organism evidence="9 10">
    <name type="scientific">Littorina saxatilis</name>
    <dbReference type="NCBI Taxonomy" id="31220"/>
    <lineage>
        <taxon>Eukaryota</taxon>
        <taxon>Metazoa</taxon>
        <taxon>Spiralia</taxon>
        <taxon>Lophotrochozoa</taxon>
        <taxon>Mollusca</taxon>
        <taxon>Gastropoda</taxon>
        <taxon>Caenogastropoda</taxon>
        <taxon>Littorinimorpha</taxon>
        <taxon>Littorinoidea</taxon>
        <taxon>Littorinidae</taxon>
        <taxon>Littorina</taxon>
    </lineage>
</organism>
<dbReference type="AlphaFoldDB" id="A0AAN9BKC0"/>
<evidence type="ECO:0000256" key="2">
    <source>
        <dbReference type="ARBA" id="ARBA00022771"/>
    </source>
</evidence>
<dbReference type="Pfam" id="PF13445">
    <property type="entry name" value="zf-RING_UBOX"/>
    <property type="match status" value="1"/>
</dbReference>
<proteinExistence type="predicted"/>
<dbReference type="SUPFAM" id="SSF49842">
    <property type="entry name" value="TNF-like"/>
    <property type="match status" value="1"/>
</dbReference>
<dbReference type="Gene3D" id="2.60.120.40">
    <property type="match status" value="1"/>
</dbReference>
<protein>
    <recommendedName>
        <fullName evidence="11">C1q domain-containing protein</fullName>
    </recommendedName>
</protein>
<evidence type="ECO:0000256" key="5">
    <source>
        <dbReference type="SAM" id="Coils"/>
    </source>
</evidence>
<keyword evidence="10" id="KW-1185">Reference proteome</keyword>
<keyword evidence="5" id="KW-0175">Coiled coil</keyword>
<dbReference type="PROSITE" id="PS50871">
    <property type="entry name" value="C1Q"/>
    <property type="match status" value="1"/>
</dbReference>
<dbReference type="PANTHER" id="PTHR25462">
    <property type="entry name" value="BONUS, ISOFORM C-RELATED"/>
    <property type="match status" value="1"/>
</dbReference>
<dbReference type="EMBL" id="JBAMIC010000004">
    <property type="protein sequence ID" value="KAK7107067.1"/>
    <property type="molecule type" value="Genomic_DNA"/>
</dbReference>
<reference evidence="9 10" key="1">
    <citation type="submission" date="2024-02" db="EMBL/GenBank/DDBJ databases">
        <title>Chromosome-scale genome assembly of the rough periwinkle Littorina saxatilis.</title>
        <authorList>
            <person name="De Jode A."/>
            <person name="Faria R."/>
            <person name="Formenti G."/>
            <person name="Sims Y."/>
            <person name="Smith T.P."/>
            <person name="Tracey A."/>
            <person name="Wood J.M.D."/>
            <person name="Zagrodzka Z.B."/>
            <person name="Johannesson K."/>
            <person name="Butlin R.K."/>
            <person name="Leder E.H."/>
        </authorList>
    </citation>
    <scope>NUCLEOTIDE SEQUENCE [LARGE SCALE GENOMIC DNA]</scope>
    <source>
        <strain evidence="9">Snail1</strain>
        <tissue evidence="9">Muscle</tissue>
    </source>
</reference>
<dbReference type="InterPro" id="IPR027370">
    <property type="entry name" value="Znf-RING_euk"/>
</dbReference>
<keyword evidence="1" id="KW-0479">Metal-binding</keyword>
<accession>A0AAN9BKC0</accession>
<evidence type="ECO:0000259" key="8">
    <source>
        <dbReference type="PROSITE" id="PS50871"/>
    </source>
</evidence>
<dbReference type="InterPro" id="IPR001841">
    <property type="entry name" value="Znf_RING"/>
</dbReference>
<dbReference type="InterPro" id="IPR008983">
    <property type="entry name" value="Tumour_necrosis_fac-like_dom"/>
</dbReference>
<dbReference type="PANTHER" id="PTHR25462:SF296">
    <property type="entry name" value="MEIOTIC P26, ISOFORM F"/>
    <property type="match status" value="1"/>
</dbReference>
<dbReference type="InterPro" id="IPR001073">
    <property type="entry name" value="C1q_dom"/>
</dbReference>
<keyword evidence="2 4" id="KW-0863">Zinc-finger</keyword>
<dbReference type="InterPro" id="IPR013083">
    <property type="entry name" value="Znf_RING/FYVE/PHD"/>
</dbReference>
<evidence type="ECO:0000256" key="3">
    <source>
        <dbReference type="ARBA" id="ARBA00022833"/>
    </source>
</evidence>
<dbReference type="InterPro" id="IPR017907">
    <property type="entry name" value="Znf_RING_CS"/>
</dbReference>
<dbReference type="Gene3D" id="1.20.5.340">
    <property type="match status" value="1"/>
</dbReference>
<sequence>MATGGVDPDLDHRKTCSICLESFRGRHPKLLPCFHTFCLPCLRQLTCDGTQQLSLEGPQNEGERTEGETTKRRTLICPTCRAVTPVPPGGVGYMQNNFYLEEESLSAPACDLCDGEQTAKYSCTKCPNKVCSQCRRYHDKCCQATGLIEINQKQTRDSSSVKKDQQIQLVEKVVKTLRGKKDKLTLESEREKQKIDGDYAKLLQHAGTVHSASQKSLENATECMAERIQRKMDEADSKLRKLQRQCSGQSASSQDVQLDVLSEADVQRYFDVLKEADEETMLEYKLDDTTMSPLMNSLSDFVNTVAQTSHGPGMTSATESPEAASSHLSGNQKTPVEASEQGNTAGQVLVGFLDIATKVDQLSKDFAECKKLVAELQTDNAALHKEMATVTAKNTSLCTTIATLEKDALAQKESNKDLAECGKLVKELQTDTQALHRGMTSTADKNMTLEKEMVALKETSTTTQGDLSSLKTNVTALQKDVGSLSQDVTSEKTDLGQLQKDKTSINRNISSLQTGLSKLKSTVASNQTTVSSLETNLAKATSSVAFHAILAKPVTTKEKTTIVCDHTVTSVGGGYDNKTGVFTAPVTGTYCFMVTTSPNKVDRAVKGRLDVIHKSTRIGYVFCVGDNWSTGHTCAKVNAGEQVYLQTYDGPEYTFGGGWWTTFSGMLLQAEL</sequence>
<keyword evidence="3" id="KW-0862">Zinc</keyword>
<evidence type="ECO:0000256" key="4">
    <source>
        <dbReference type="PROSITE-ProRule" id="PRU00175"/>
    </source>
</evidence>
<evidence type="ECO:0000313" key="9">
    <source>
        <dbReference type="EMBL" id="KAK7107067.1"/>
    </source>
</evidence>
<evidence type="ECO:0000313" key="10">
    <source>
        <dbReference type="Proteomes" id="UP001374579"/>
    </source>
</evidence>
<dbReference type="SMART" id="SM00184">
    <property type="entry name" value="RING"/>
    <property type="match status" value="1"/>
</dbReference>
<dbReference type="PROSITE" id="PS50089">
    <property type="entry name" value="ZF_RING_2"/>
    <property type="match status" value="1"/>
</dbReference>
<dbReference type="SMART" id="SM00110">
    <property type="entry name" value="C1Q"/>
    <property type="match status" value="1"/>
</dbReference>
<dbReference type="GO" id="GO:0008270">
    <property type="term" value="F:zinc ion binding"/>
    <property type="evidence" value="ECO:0007669"/>
    <property type="project" value="UniProtKB-KW"/>
</dbReference>
<dbReference type="Gene3D" id="3.30.40.10">
    <property type="entry name" value="Zinc/RING finger domain, C3HC4 (zinc finger)"/>
    <property type="match status" value="1"/>
</dbReference>
<evidence type="ECO:0000256" key="1">
    <source>
        <dbReference type="ARBA" id="ARBA00022723"/>
    </source>
</evidence>
<evidence type="ECO:0000256" key="6">
    <source>
        <dbReference type="SAM" id="MobiDB-lite"/>
    </source>
</evidence>
<name>A0AAN9BKC0_9CAEN</name>
<feature type="domain" description="C1q" evidence="8">
    <location>
        <begin position="539"/>
        <end position="672"/>
    </location>
</feature>
<dbReference type="Pfam" id="PF00386">
    <property type="entry name" value="C1q"/>
    <property type="match status" value="1"/>
</dbReference>
<gene>
    <name evidence="9" type="ORF">V1264_015047</name>
</gene>
<dbReference type="Proteomes" id="UP001374579">
    <property type="component" value="Unassembled WGS sequence"/>
</dbReference>
<feature type="coiled-coil region" evidence="5">
    <location>
        <begin position="359"/>
        <end position="393"/>
    </location>
</feature>
<evidence type="ECO:0000259" key="7">
    <source>
        <dbReference type="PROSITE" id="PS50089"/>
    </source>
</evidence>
<dbReference type="PROSITE" id="PS00518">
    <property type="entry name" value="ZF_RING_1"/>
    <property type="match status" value="1"/>
</dbReference>
<comment type="caution">
    <text evidence="9">The sequence shown here is derived from an EMBL/GenBank/DDBJ whole genome shotgun (WGS) entry which is preliminary data.</text>
</comment>